<keyword evidence="3" id="KW-1185">Reference proteome</keyword>
<gene>
    <name evidence="2" type="ORF">M0811_02472</name>
</gene>
<reference evidence="2" key="1">
    <citation type="submission" date="2022-10" db="EMBL/GenBank/DDBJ databases">
        <title>Novel sulphate-reducing endosymbionts in the free-living metamonad Anaeramoeba.</title>
        <authorList>
            <person name="Jerlstrom-Hultqvist J."/>
            <person name="Cepicka I."/>
            <person name="Gallot-Lavallee L."/>
            <person name="Salas-Leiva D."/>
            <person name="Curtis B.A."/>
            <person name="Zahonova K."/>
            <person name="Pipaliya S."/>
            <person name="Dacks J."/>
            <person name="Roger A.J."/>
        </authorList>
    </citation>
    <scope>NUCLEOTIDE SEQUENCE</scope>
    <source>
        <strain evidence="2">BMAN</strain>
    </source>
</reference>
<feature type="region of interest" description="Disordered" evidence="1">
    <location>
        <begin position="99"/>
        <end position="138"/>
    </location>
</feature>
<proteinExistence type="predicted"/>
<feature type="compositionally biased region" description="Low complexity" evidence="1">
    <location>
        <begin position="111"/>
        <end position="125"/>
    </location>
</feature>
<comment type="caution">
    <text evidence="2">The sequence shown here is derived from an EMBL/GenBank/DDBJ whole genome shotgun (WGS) entry which is preliminary data.</text>
</comment>
<evidence type="ECO:0000313" key="3">
    <source>
        <dbReference type="Proteomes" id="UP001149090"/>
    </source>
</evidence>
<accession>A0A9Q0LA09</accession>
<feature type="compositionally biased region" description="Basic and acidic residues" evidence="1">
    <location>
        <begin position="99"/>
        <end position="110"/>
    </location>
</feature>
<sequence length="230" mass="26923">MSKSDPILERLDFIKVKQIEIVGSEYSLSDFILHFGNIIISSKNVGILLEIEFVPSRFYHEGFKKMVSEIKENIYKQIPDPLKVLEFFSDKKLMVGKPKFEKKSKRKEDPNQNPNQDQDQNQNQNQEKKGNNDLIVDDNNNEIQIEIENENENKNKNKINKENQNENDSIPQNILTQLSNPEIDSSVNALRTSNSKIEKIYSFFWMKKIGFEPITLRSDSHTLPLSYFFY</sequence>
<feature type="compositionally biased region" description="Basic and acidic residues" evidence="1">
    <location>
        <begin position="151"/>
        <end position="164"/>
    </location>
</feature>
<dbReference type="Proteomes" id="UP001149090">
    <property type="component" value="Unassembled WGS sequence"/>
</dbReference>
<feature type="region of interest" description="Disordered" evidence="1">
    <location>
        <begin position="149"/>
        <end position="168"/>
    </location>
</feature>
<evidence type="ECO:0000256" key="1">
    <source>
        <dbReference type="SAM" id="MobiDB-lite"/>
    </source>
</evidence>
<name>A0A9Q0LA09_ANAIG</name>
<dbReference type="EMBL" id="JAPDFW010000114">
    <property type="protein sequence ID" value="KAJ5068539.1"/>
    <property type="molecule type" value="Genomic_DNA"/>
</dbReference>
<organism evidence="2 3">
    <name type="scientific">Anaeramoeba ignava</name>
    <name type="common">Anaerobic marine amoeba</name>
    <dbReference type="NCBI Taxonomy" id="1746090"/>
    <lineage>
        <taxon>Eukaryota</taxon>
        <taxon>Metamonada</taxon>
        <taxon>Anaeramoebidae</taxon>
        <taxon>Anaeramoeba</taxon>
    </lineage>
</organism>
<protein>
    <submittedName>
        <fullName evidence="2">Mediator of RNA polymerase ii transcription subunit 20</fullName>
    </submittedName>
</protein>
<evidence type="ECO:0000313" key="2">
    <source>
        <dbReference type="EMBL" id="KAJ5068539.1"/>
    </source>
</evidence>
<dbReference type="AlphaFoldDB" id="A0A9Q0LA09"/>